<evidence type="ECO:0000313" key="1">
    <source>
        <dbReference type="EMBL" id="KAG0653657.1"/>
    </source>
</evidence>
<sequence length="58" mass="6515">MYDQFVNGLTNRANNKLIFKTPDFVESNKIFNLNVIKSSSIEFLLTSPPAVHAFNTPA</sequence>
<dbReference type="AlphaFoldDB" id="A0A9P7B1R3"/>
<keyword evidence="2" id="KW-1185">Reference proteome</keyword>
<dbReference type="EMBL" id="PUHR01000407">
    <property type="protein sequence ID" value="KAG0653657.1"/>
    <property type="molecule type" value="Genomic_DNA"/>
</dbReference>
<reference evidence="1 2" key="1">
    <citation type="submission" date="2020-11" db="EMBL/GenBank/DDBJ databases">
        <title>Kefir isolates.</title>
        <authorList>
            <person name="Marcisauskas S."/>
            <person name="Kim Y."/>
            <person name="Blasche S."/>
        </authorList>
    </citation>
    <scope>NUCLEOTIDE SEQUENCE [LARGE SCALE GENOMIC DNA]</scope>
    <source>
        <strain evidence="1 2">OG2</strain>
    </source>
</reference>
<accession>A0A9P7B1R3</accession>
<evidence type="ECO:0000313" key="2">
    <source>
        <dbReference type="Proteomes" id="UP000750334"/>
    </source>
</evidence>
<dbReference type="Proteomes" id="UP000750334">
    <property type="component" value="Unassembled WGS sequence"/>
</dbReference>
<organism evidence="1 2">
    <name type="scientific">Maudiozyma exigua</name>
    <name type="common">Yeast</name>
    <name type="synonym">Kazachstania exigua</name>
    <dbReference type="NCBI Taxonomy" id="34358"/>
    <lineage>
        <taxon>Eukaryota</taxon>
        <taxon>Fungi</taxon>
        <taxon>Dikarya</taxon>
        <taxon>Ascomycota</taxon>
        <taxon>Saccharomycotina</taxon>
        <taxon>Saccharomycetes</taxon>
        <taxon>Saccharomycetales</taxon>
        <taxon>Saccharomycetaceae</taxon>
        <taxon>Maudiozyma</taxon>
    </lineage>
</organism>
<comment type="caution">
    <text evidence="1">The sequence shown here is derived from an EMBL/GenBank/DDBJ whole genome shotgun (WGS) entry which is preliminary data.</text>
</comment>
<name>A0A9P7B1R3_MAUEX</name>
<proteinExistence type="predicted"/>
<feature type="non-terminal residue" evidence="1">
    <location>
        <position position="58"/>
    </location>
</feature>
<protein>
    <submittedName>
        <fullName evidence="1">Cytochrome c oxidase subunit 1</fullName>
    </submittedName>
</protein>
<gene>
    <name evidence="1" type="primary">COX1_1</name>
    <name evidence="1" type="ORF">C6P45_003764</name>
</gene>